<dbReference type="EMBL" id="CAJVQC010026449">
    <property type="protein sequence ID" value="CAG8733221.1"/>
    <property type="molecule type" value="Genomic_DNA"/>
</dbReference>
<feature type="non-terminal residue" evidence="1">
    <location>
        <position position="1"/>
    </location>
</feature>
<comment type="caution">
    <text evidence="1">The sequence shown here is derived from an EMBL/GenBank/DDBJ whole genome shotgun (WGS) entry which is preliminary data.</text>
</comment>
<sequence>LLRWYNICRNAPNDKDELAILKAFQSADEFIPTLSTESQIYSRDKLSSKLLNFFKGSKECVISIPDI</sequence>
<name>A0ACA9Q7A3_9GLOM</name>
<organism evidence="1 2">
    <name type="scientific">Racocetra persica</name>
    <dbReference type="NCBI Taxonomy" id="160502"/>
    <lineage>
        <taxon>Eukaryota</taxon>
        <taxon>Fungi</taxon>
        <taxon>Fungi incertae sedis</taxon>
        <taxon>Mucoromycota</taxon>
        <taxon>Glomeromycotina</taxon>
        <taxon>Glomeromycetes</taxon>
        <taxon>Diversisporales</taxon>
        <taxon>Gigasporaceae</taxon>
        <taxon>Racocetra</taxon>
    </lineage>
</organism>
<dbReference type="Proteomes" id="UP000789920">
    <property type="component" value="Unassembled WGS sequence"/>
</dbReference>
<evidence type="ECO:0000313" key="1">
    <source>
        <dbReference type="EMBL" id="CAG8733221.1"/>
    </source>
</evidence>
<evidence type="ECO:0000313" key="2">
    <source>
        <dbReference type="Proteomes" id="UP000789920"/>
    </source>
</evidence>
<proteinExistence type="predicted"/>
<accession>A0ACA9Q7A3</accession>
<keyword evidence="2" id="KW-1185">Reference proteome</keyword>
<gene>
    <name evidence="1" type="ORF">RPERSI_LOCUS12378</name>
</gene>
<protein>
    <submittedName>
        <fullName evidence="1">23519_t:CDS:1</fullName>
    </submittedName>
</protein>
<reference evidence="1" key="1">
    <citation type="submission" date="2021-06" db="EMBL/GenBank/DDBJ databases">
        <authorList>
            <person name="Kallberg Y."/>
            <person name="Tangrot J."/>
            <person name="Rosling A."/>
        </authorList>
    </citation>
    <scope>NUCLEOTIDE SEQUENCE</scope>
    <source>
        <strain evidence="1">MA461A</strain>
    </source>
</reference>